<dbReference type="Gene3D" id="3.40.50.720">
    <property type="entry name" value="NAD(P)-binding Rossmann-like Domain"/>
    <property type="match status" value="1"/>
</dbReference>
<proteinExistence type="predicted"/>
<accession>A0A5C9A7S5</accession>
<dbReference type="AlphaFoldDB" id="A0A5C9A7S5"/>
<reference evidence="2 3" key="1">
    <citation type="submission" date="2019-08" db="EMBL/GenBank/DDBJ databases">
        <title>Parahaliea maris sp. nov., isolated from the surface seawater.</title>
        <authorList>
            <person name="Liu Y."/>
        </authorList>
    </citation>
    <scope>NUCLEOTIDE SEQUENCE [LARGE SCALE GENOMIC DNA]</scope>
    <source>
        <strain evidence="2 3">HSLHS9</strain>
    </source>
</reference>
<organism evidence="2 3">
    <name type="scientific">Parahaliea maris</name>
    <dbReference type="NCBI Taxonomy" id="2716870"/>
    <lineage>
        <taxon>Bacteria</taxon>
        <taxon>Pseudomonadati</taxon>
        <taxon>Pseudomonadota</taxon>
        <taxon>Gammaproteobacteria</taxon>
        <taxon>Cellvibrionales</taxon>
        <taxon>Halieaceae</taxon>
        <taxon>Parahaliea</taxon>
    </lineage>
</organism>
<dbReference type="EMBL" id="VRZA01000001">
    <property type="protein sequence ID" value="TXS96169.1"/>
    <property type="molecule type" value="Genomic_DNA"/>
</dbReference>
<dbReference type="Pfam" id="PF01370">
    <property type="entry name" value="Epimerase"/>
    <property type="match status" value="1"/>
</dbReference>
<dbReference type="InterPro" id="IPR051783">
    <property type="entry name" value="NAD(P)-dependent_oxidoreduct"/>
</dbReference>
<evidence type="ECO:0000313" key="3">
    <source>
        <dbReference type="Proteomes" id="UP000321039"/>
    </source>
</evidence>
<sequence>MNEECAGYRQSVEKPALVVGANGYMGSQTTRQLVATGRKVRVLVRKNSNTASIDDLPVERCYGDVLDIGSLRAAMQGCGTVFYSVVDTRAWLTDPTPLYRCNVEGLRNAIEAATSCAIDRFVFTSSMATIGRKPGDTASEEDEFNWWERAPHYIRSRVEAENLLLGACREHNLPGIALCVANTYGPEDYQPTPHGGLLWQAAKGRGVALDCAAPTVDIRDAAAAALLAERFGATGERYIVANRFIGQVELYTMAASQLGRQAPRTIGLKMAYVMATISEWLAKLTGKKDVQLCRDSVFLSEVFGPLDNSKAIDDLGWEPRPIEDTVRDAIAWFGQRPKSAA</sequence>
<dbReference type="InterPro" id="IPR036291">
    <property type="entry name" value="NAD(P)-bd_dom_sf"/>
</dbReference>
<dbReference type="InterPro" id="IPR001509">
    <property type="entry name" value="Epimerase_deHydtase"/>
</dbReference>
<keyword evidence="3" id="KW-1185">Reference proteome</keyword>
<gene>
    <name evidence="2" type="ORF">FV139_01295</name>
</gene>
<evidence type="ECO:0000313" key="2">
    <source>
        <dbReference type="EMBL" id="TXS96169.1"/>
    </source>
</evidence>
<feature type="domain" description="NAD-dependent epimerase/dehydratase" evidence="1">
    <location>
        <begin position="16"/>
        <end position="231"/>
    </location>
</feature>
<dbReference type="PANTHER" id="PTHR48079:SF6">
    <property type="entry name" value="NAD(P)-BINDING DOMAIN-CONTAINING PROTEIN-RELATED"/>
    <property type="match status" value="1"/>
</dbReference>
<dbReference type="GO" id="GO:0004029">
    <property type="term" value="F:aldehyde dehydrogenase (NAD+) activity"/>
    <property type="evidence" value="ECO:0007669"/>
    <property type="project" value="TreeGrafter"/>
</dbReference>
<evidence type="ECO:0000259" key="1">
    <source>
        <dbReference type="Pfam" id="PF01370"/>
    </source>
</evidence>
<protein>
    <submittedName>
        <fullName evidence="2">NAD-dependent epimerase/dehydratase family protein</fullName>
    </submittedName>
</protein>
<dbReference type="Proteomes" id="UP000321039">
    <property type="component" value="Unassembled WGS sequence"/>
</dbReference>
<comment type="caution">
    <text evidence="2">The sequence shown here is derived from an EMBL/GenBank/DDBJ whole genome shotgun (WGS) entry which is preliminary data.</text>
</comment>
<dbReference type="SUPFAM" id="SSF51735">
    <property type="entry name" value="NAD(P)-binding Rossmann-fold domains"/>
    <property type="match status" value="1"/>
</dbReference>
<dbReference type="PANTHER" id="PTHR48079">
    <property type="entry name" value="PROTEIN YEEZ"/>
    <property type="match status" value="1"/>
</dbReference>
<name>A0A5C9A7S5_9GAMM</name>
<dbReference type="GO" id="GO:0005737">
    <property type="term" value="C:cytoplasm"/>
    <property type="evidence" value="ECO:0007669"/>
    <property type="project" value="TreeGrafter"/>
</dbReference>
<dbReference type="RefSeq" id="WP_148066439.1">
    <property type="nucleotide sequence ID" value="NZ_VRZA01000001.1"/>
</dbReference>